<proteinExistence type="predicted"/>
<gene>
    <name evidence="2" type="ORF">Metlim_1365</name>
</gene>
<dbReference type="OrthoDB" id="14794at2157"/>
<dbReference type="AlphaFoldDB" id="H1Z2E8"/>
<evidence type="ECO:0000313" key="2">
    <source>
        <dbReference type="EMBL" id="EHQ35474.1"/>
    </source>
</evidence>
<dbReference type="STRING" id="937775.Metlim_1365"/>
<dbReference type="EMBL" id="CM001436">
    <property type="protein sequence ID" value="EHQ35474.1"/>
    <property type="molecule type" value="Genomic_DNA"/>
</dbReference>
<dbReference type="InParanoid" id="H1Z2E8"/>
<sequence>MRTSHNLLLRIWHDPEFDMKKAAVYYTDRGAPGDISVAEGEFIRKPERDWFEVETEKGIKIIPYHRIRKISYAGIPLWEHDG</sequence>
<evidence type="ECO:0000313" key="3">
    <source>
        <dbReference type="Proteomes" id="UP000005741"/>
    </source>
</evidence>
<protein>
    <recommendedName>
        <fullName evidence="1">MJ1316 RNA cyclic group end recognition domain-containing protein</fullName>
    </recommendedName>
</protein>
<name>H1Z2E8_9EURY</name>
<dbReference type="RefSeq" id="WP_004077227.1">
    <property type="nucleotide sequence ID" value="NZ_CM001436.1"/>
</dbReference>
<dbReference type="InterPro" id="IPR040459">
    <property type="entry name" value="MJ1316"/>
</dbReference>
<evidence type="ECO:0000259" key="1">
    <source>
        <dbReference type="Pfam" id="PF04457"/>
    </source>
</evidence>
<organism evidence="2 3">
    <name type="scientific">Methanoplanus limicola DSM 2279</name>
    <dbReference type="NCBI Taxonomy" id="937775"/>
    <lineage>
        <taxon>Archaea</taxon>
        <taxon>Methanobacteriati</taxon>
        <taxon>Methanobacteriota</taxon>
        <taxon>Stenosarchaea group</taxon>
        <taxon>Methanomicrobia</taxon>
        <taxon>Methanomicrobiales</taxon>
        <taxon>Methanomicrobiaceae</taxon>
        <taxon>Methanoplanus</taxon>
    </lineage>
</organism>
<keyword evidence="3" id="KW-1185">Reference proteome</keyword>
<accession>H1Z2E8</accession>
<dbReference type="HOGENOM" id="CLU_172276_1_0_2"/>
<dbReference type="Pfam" id="PF04457">
    <property type="entry name" value="MJ1316"/>
    <property type="match status" value="1"/>
</dbReference>
<dbReference type="Proteomes" id="UP000005741">
    <property type="component" value="Chromosome"/>
</dbReference>
<reference evidence="2 3" key="1">
    <citation type="submission" date="2011-10" db="EMBL/GenBank/DDBJ databases">
        <title>The Improved High-Quality Draft genome of Methanoplanus limicola DSM 2279.</title>
        <authorList>
            <consortium name="US DOE Joint Genome Institute (JGI-PGF)"/>
            <person name="Lucas S."/>
            <person name="Copeland A."/>
            <person name="Lapidus A."/>
            <person name="Glavina del Rio T."/>
            <person name="Dalin E."/>
            <person name="Tice H."/>
            <person name="Bruce D."/>
            <person name="Goodwin L."/>
            <person name="Pitluck S."/>
            <person name="Peters L."/>
            <person name="Mikhailova N."/>
            <person name="Lu M."/>
            <person name="Kyrpides N."/>
            <person name="Mavromatis K."/>
            <person name="Ivanova N."/>
            <person name="Markowitz V."/>
            <person name="Cheng J.-F."/>
            <person name="Hugenholtz P."/>
            <person name="Woyke T."/>
            <person name="Wu D."/>
            <person name="Wirth R."/>
            <person name="Brambilla E.-M."/>
            <person name="Klenk H.-P."/>
            <person name="Eisen J.A."/>
        </authorList>
    </citation>
    <scope>NUCLEOTIDE SEQUENCE [LARGE SCALE GENOMIC DNA]</scope>
    <source>
        <strain evidence="2 3">DSM 2279</strain>
    </source>
</reference>
<feature type="domain" description="MJ1316 RNA cyclic group end recognition" evidence="1">
    <location>
        <begin position="1"/>
        <end position="78"/>
    </location>
</feature>